<protein>
    <submittedName>
        <fullName evidence="3">GCN5-related N-acetyltransferase</fullName>
    </submittedName>
</protein>
<feature type="domain" description="N-acetyltransferase" evidence="2">
    <location>
        <begin position="21"/>
        <end position="190"/>
    </location>
</feature>
<evidence type="ECO:0000256" key="1">
    <source>
        <dbReference type="ARBA" id="ARBA00022679"/>
    </source>
</evidence>
<dbReference type="AlphaFoldDB" id="C7R683"/>
<reference evidence="3 4" key="1">
    <citation type="journal article" date="2009" name="Stand. Genomic Sci.">
        <title>Complete genome sequence of Kangiella koreensis type strain (SW-125).</title>
        <authorList>
            <person name="Han C."/>
            <person name="Sikorski J."/>
            <person name="Lapidus A."/>
            <person name="Nolan M."/>
            <person name="Glavina Del Rio T."/>
            <person name="Tice H."/>
            <person name="Cheng J.F."/>
            <person name="Lucas S."/>
            <person name="Chen F."/>
            <person name="Copeland A."/>
            <person name="Ivanova N."/>
            <person name="Mavromatis K."/>
            <person name="Ovchinnikova G."/>
            <person name="Pati A."/>
            <person name="Bruce D."/>
            <person name="Goodwin L."/>
            <person name="Pitluck S."/>
            <person name="Chen A."/>
            <person name="Palaniappan K."/>
            <person name="Land M."/>
            <person name="Hauser L."/>
            <person name="Chang Y.J."/>
            <person name="Jeffries C.D."/>
            <person name="Chain P."/>
            <person name="Saunders E."/>
            <person name="Brettin T."/>
            <person name="Goker M."/>
            <person name="Tindall B.J."/>
            <person name="Bristow J."/>
            <person name="Eisen J.A."/>
            <person name="Markowitz V."/>
            <person name="Hugenholtz P."/>
            <person name="Kyrpides N.C."/>
            <person name="Klenk H.P."/>
            <person name="Detter J.C."/>
        </authorList>
    </citation>
    <scope>NUCLEOTIDE SEQUENCE [LARGE SCALE GENOMIC DNA]</scope>
    <source>
        <strain evidence="4">DSM 16069 / KCTC 12182 / SW-125</strain>
    </source>
</reference>
<dbReference type="Proteomes" id="UP000001231">
    <property type="component" value="Chromosome"/>
</dbReference>
<accession>C7R683</accession>
<evidence type="ECO:0000313" key="3">
    <source>
        <dbReference type="EMBL" id="ACV25514.1"/>
    </source>
</evidence>
<dbReference type="InterPro" id="IPR000182">
    <property type="entry name" value="GNAT_dom"/>
</dbReference>
<name>C7R683_KANKD</name>
<dbReference type="eggNOG" id="COG0456">
    <property type="taxonomic scope" value="Bacteria"/>
</dbReference>
<dbReference type="PANTHER" id="PTHR13947:SF37">
    <property type="entry name" value="LD18367P"/>
    <property type="match status" value="1"/>
</dbReference>
<dbReference type="InterPro" id="IPR050769">
    <property type="entry name" value="NAT_camello-type"/>
</dbReference>
<dbReference type="Pfam" id="PF00583">
    <property type="entry name" value="Acetyltransf_1"/>
    <property type="match status" value="1"/>
</dbReference>
<keyword evidence="4" id="KW-1185">Reference proteome</keyword>
<organism evidence="3 4">
    <name type="scientific">Kangiella koreensis (strain DSM 16069 / JCM 12317 / KCTC 12182 / SW-125)</name>
    <dbReference type="NCBI Taxonomy" id="523791"/>
    <lineage>
        <taxon>Bacteria</taxon>
        <taxon>Pseudomonadati</taxon>
        <taxon>Pseudomonadota</taxon>
        <taxon>Gammaproteobacteria</taxon>
        <taxon>Kangiellales</taxon>
        <taxon>Kangiellaceae</taxon>
        <taxon>Kangiella</taxon>
    </lineage>
</organism>
<dbReference type="PANTHER" id="PTHR13947">
    <property type="entry name" value="GNAT FAMILY N-ACETYLTRANSFERASE"/>
    <property type="match status" value="1"/>
</dbReference>
<proteinExistence type="predicted"/>
<dbReference type="GO" id="GO:0008080">
    <property type="term" value="F:N-acetyltransferase activity"/>
    <property type="evidence" value="ECO:0007669"/>
    <property type="project" value="InterPro"/>
</dbReference>
<dbReference type="SUPFAM" id="SSF55729">
    <property type="entry name" value="Acyl-CoA N-acyltransferases (Nat)"/>
    <property type="match status" value="1"/>
</dbReference>
<evidence type="ECO:0000313" key="4">
    <source>
        <dbReference type="Proteomes" id="UP000001231"/>
    </source>
</evidence>
<gene>
    <name evidence="3" type="ordered locus">Kkor_0093</name>
</gene>
<keyword evidence="1 3" id="KW-0808">Transferase</keyword>
<dbReference type="Gene3D" id="3.40.630.30">
    <property type="match status" value="1"/>
</dbReference>
<dbReference type="KEGG" id="kko:Kkor_0093"/>
<dbReference type="PROSITE" id="PS51186">
    <property type="entry name" value="GNAT"/>
    <property type="match status" value="1"/>
</dbReference>
<dbReference type="EMBL" id="CP001707">
    <property type="protein sequence ID" value="ACV25514.1"/>
    <property type="molecule type" value="Genomic_DNA"/>
</dbReference>
<dbReference type="HOGENOM" id="CLU_102964_1_1_6"/>
<sequence>MCWDIYALLTYQPELKLMTKYTITNANLDEFKSIGDLMVRVYSALEGFPKPEEQPTYYQMLRNVGSLTETPSTELFVAKDEQKEILGAVVFFGDMKDYGSGGTAVQEKGACGFRLLAVAPAARGLGIGKALSIACIERTKLLGKKTVVIHSTEAMKVAWGMYERLGFKRELDLDFTQQDLPVYGFRLKLN</sequence>
<dbReference type="STRING" id="523791.Kkor_0093"/>
<dbReference type="CDD" id="cd04301">
    <property type="entry name" value="NAT_SF"/>
    <property type="match status" value="1"/>
</dbReference>
<dbReference type="InParanoid" id="C7R683"/>
<dbReference type="InterPro" id="IPR016181">
    <property type="entry name" value="Acyl_CoA_acyltransferase"/>
</dbReference>
<evidence type="ECO:0000259" key="2">
    <source>
        <dbReference type="PROSITE" id="PS51186"/>
    </source>
</evidence>